<feature type="domain" description="Effector-associated" evidence="2">
    <location>
        <begin position="162"/>
        <end position="220"/>
    </location>
</feature>
<dbReference type="Proteomes" id="UP000232003">
    <property type="component" value="Chromosome"/>
</dbReference>
<evidence type="ECO:0000256" key="1">
    <source>
        <dbReference type="SAM" id="Coils"/>
    </source>
</evidence>
<feature type="coiled-coil region" evidence="1">
    <location>
        <begin position="97"/>
        <end position="131"/>
    </location>
</feature>
<dbReference type="AlphaFoldDB" id="A0A2K8T3C2"/>
<protein>
    <submittedName>
        <fullName evidence="3">Putative NTPase, NACHT family domain</fullName>
    </submittedName>
</protein>
<name>A0A2K8T3C2_9NOSO</name>
<keyword evidence="4" id="KW-1185">Reference proteome</keyword>
<gene>
    <name evidence="3" type="ORF">COO91_08227</name>
</gene>
<dbReference type="KEGG" id="nfl:COO91_08227"/>
<sequence>MPDSEDPKQVNNDLRNAQFGGGFINAEIVNAGRIGGDIYNIHFGQQTVTSGNSIQSQNQRQRSQSERDSLEKAYTLQSQKVANLRTALVIETDVSRKFQYEQQLQSEECTLKELGDKLNAIEQQLQANDESGVETDTSLYNIEEPPIEQNSNNQDRTTNEALPNSRRDFYLKQLAQKNNELAAIESQLQGTLSAVDELKLNNQAEVILKKIEELEVKLKQS</sequence>
<reference evidence="3 4" key="1">
    <citation type="submission" date="2017-11" db="EMBL/GenBank/DDBJ databases">
        <title>Complete genome of a free-living desiccation-tolerant cyanobacterium and its photosynthetic adaptation to extreme terrestrial habitat.</title>
        <authorList>
            <person name="Shang J."/>
        </authorList>
    </citation>
    <scope>NUCLEOTIDE SEQUENCE [LARGE SCALE GENOMIC DNA]</scope>
    <source>
        <strain evidence="3 4">CCNUN1</strain>
    </source>
</reference>
<proteinExistence type="predicted"/>
<dbReference type="InterPro" id="IPR045438">
    <property type="entry name" value="EAD9"/>
</dbReference>
<feature type="coiled-coil region" evidence="1">
    <location>
        <begin position="167"/>
        <end position="217"/>
    </location>
</feature>
<dbReference type="EMBL" id="CP024785">
    <property type="protein sequence ID" value="AUB42120.1"/>
    <property type="molecule type" value="Genomic_DNA"/>
</dbReference>
<dbReference type="OrthoDB" id="518174at2"/>
<evidence type="ECO:0000313" key="4">
    <source>
        <dbReference type="Proteomes" id="UP000232003"/>
    </source>
</evidence>
<keyword evidence="1" id="KW-0175">Coiled coil</keyword>
<accession>A0A2K8T3C2</accession>
<evidence type="ECO:0000259" key="2">
    <source>
        <dbReference type="Pfam" id="PF19962"/>
    </source>
</evidence>
<evidence type="ECO:0000313" key="3">
    <source>
        <dbReference type="EMBL" id="AUB42120.1"/>
    </source>
</evidence>
<dbReference type="Pfam" id="PF19962">
    <property type="entry name" value="EAD9"/>
    <property type="match status" value="1"/>
</dbReference>
<organism evidence="3 4">
    <name type="scientific">Nostoc flagelliforme CCNUN1</name>
    <dbReference type="NCBI Taxonomy" id="2038116"/>
    <lineage>
        <taxon>Bacteria</taxon>
        <taxon>Bacillati</taxon>
        <taxon>Cyanobacteriota</taxon>
        <taxon>Cyanophyceae</taxon>
        <taxon>Nostocales</taxon>
        <taxon>Nostocaceae</taxon>
        <taxon>Nostoc</taxon>
    </lineage>
</organism>
<dbReference type="RefSeq" id="WP_100902260.1">
    <property type="nucleotide sequence ID" value="NZ_CAWNNC010000001.1"/>
</dbReference>